<evidence type="ECO:0000256" key="9">
    <source>
        <dbReference type="ARBA" id="ARBA00022679"/>
    </source>
</evidence>
<evidence type="ECO:0000256" key="1">
    <source>
        <dbReference type="ARBA" id="ARBA00002634"/>
    </source>
</evidence>
<dbReference type="RefSeq" id="WP_080804334.1">
    <property type="nucleotide sequence ID" value="NZ_LT828546.1"/>
</dbReference>
<comment type="subunit">
    <text evidence="4 15 17">Homodimer.</text>
</comment>
<dbReference type="InterPro" id="IPR016009">
    <property type="entry name" value="tRNA_MeTrfase_TRMD/TRM10"/>
</dbReference>
<dbReference type="Proteomes" id="UP000191931">
    <property type="component" value="Unassembled WGS sequence"/>
</dbReference>
<reference evidence="19 20" key="1">
    <citation type="submission" date="2017-03" db="EMBL/GenBank/DDBJ databases">
        <authorList>
            <person name="Afonso C.L."/>
            <person name="Miller P.J."/>
            <person name="Scott M.A."/>
            <person name="Spackman E."/>
            <person name="Goraichik I."/>
            <person name="Dimitrov K.M."/>
            <person name="Suarez D.L."/>
            <person name="Swayne D.E."/>
        </authorList>
    </citation>
    <scope>NUCLEOTIDE SEQUENCE [LARGE SCALE GENOMIC DNA]</scope>
    <source>
        <strain evidence="19">PRJEB14757</strain>
    </source>
</reference>
<evidence type="ECO:0000256" key="8">
    <source>
        <dbReference type="ARBA" id="ARBA00022603"/>
    </source>
</evidence>
<dbReference type="EC" id="2.1.1.228" evidence="5 15"/>
<feature type="domain" description="tRNA methyltransferase TRMD/TRM10-type" evidence="18">
    <location>
        <begin position="1"/>
        <end position="225"/>
    </location>
</feature>
<accession>A0A1W1H679</accession>
<dbReference type="InterPro" id="IPR023148">
    <property type="entry name" value="tRNA_m1G_MeTrfase_C_sf"/>
</dbReference>
<evidence type="ECO:0000256" key="5">
    <source>
        <dbReference type="ARBA" id="ARBA00012807"/>
    </source>
</evidence>
<dbReference type="PANTHER" id="PTHR46417:SF1">
    <property type="entry name" value="TRNA (GUANINE-N(1)-)-METHYLTRANSFERASE"/>
    <property type="match status" value="1"/>
</dbReference>
<evidence type="ECO:0000256" key="14">
    <source>
        <dbReference type="ARBA" id="ARBA00047783"/>
    </source>
</evidence>
<evidence type="ECO:0000256" key="13">
    <source>
        <dbReference type="ARBA" id="ARBA00033392"/>
    </source>
</evidence>
<dbReference type="GO" id="GO:0002939">
    <property type="term" value="P:tRNA N1-guanine methylation"/>
    <property type="evidence" value="ECO:0007669"/>
    <property type="project" value="TreeGrafter"/>
</dbReference>
<evidence type="ECO:0000256" key="15">
    <source>
        <dbReference type="HAMAP-Rule" id="MF_00605"/>
    </source>
</evidence>
<keyword evidence="11 15" id="KW-0819">tRNA processing</keyword>
<feature type="binding site" evidence="15 16">
    <location>
        <begin position="133"/>
        <end position="138"/>
    </location>
    <ligand>
        <name>S-adenosyl-L-methionine</name>
        <dbReference type="ChEBI" id="CHEBI:59789"/>
    </ligand>
</feature>
<comment type="catalytic activity">
    <reaction evidence="14 15 17">
        <text>guanosine(37) in tRNA + S-adenosyl-L-methionine = N(1)-methylguanosine(37) in tRNA + S-adenosyl-L-homocysteine + H(+)</text>
        <dbReference type="Rhea" id="RHEA:36899"/>
        <dbReference type="Rhea" id="RHEA-COMP:10145"/>
        <dbReference type="Rhea" id="RHEA-COMP:10147"/>
        <dbReference type="ChEBI" id="CHEBI:15378"/>
        <dbReference type="ChEBI" id="CHEBI:57856"/>
        <dbReference type="ChEBI" id="CHEBI:59789"/>
        <dbReference type="ChEBI" id="CHEBI:73542"/>
        <dbReference type="ChEBI" id="CHEBI:74269"/>
        <dbReference type="EC" id="2.1.1.228"/>
    </reaction>
</comment>
<dbReference type="PIRSF" id="PIRSF000386">
    <property type="entry name" value="tRNA_mtase"/>
    <property type="match status" value="1"/>
</dbReference>
<comment type="similarity">
    <text evidence="3 15 17">Belongs to the RNA methyltransferase TrmD family.</text>
</comment>
<dbReference type="InterPro" id="IPR002649">
    <property type="entry name" value="tRNA_m1G_MeTrfase_TrmD"/>
</dbReference>
<keyword evidence="10 15" id="KW-0949">S-adenosyl-L-methionine</keyword>
<dbReference type="SUPFAM" id="SSF75217">
    <property type="entry name" value="alpha/beta knot"/>
    <property type="match status" value="1"/>
</dbReference>
<sequence>MKFTVLTLFPEMVDAFFSHGMIARAIENELVKASTVNIRDFAFNRHNSVDDRPYGGGCGMVMRPEPLFAAIHEAKRFSSDSRVILMSPQGAPFDQARAVDMASSSQDFVFVCGRYEGIDERVFLSCVDEELSIGDYVMTGGELAAMVIMDAVIRLVPGVLGGDASAELDSFRNNRLEHAHYTRPSVYNGMSVPDVLLSGNHEKIEKWRQSSSLKRTLLKRPDLFDKRPFSSEEKDILKKWYHEMEQIDMEFLNG</sequence>
<keyword evidence="7 15" id="KW-0963">Cytoplasm</keyword>
<dbReference type="NCBIfam" id="NF000648">
    <property type="entry name" value="PRK00026.1"/>
    <property type="match status" value="1"/>
</dbReference>
<comment type="function">
    <text evidence="1 15 17">Specifically methylates guanosine-37 in various tRNAs.</text>
</comment>
<evidence type="ECO:0000256" key="11">
    <source>
        <dbReference type="ARBA" id="ARBA00022694"/>
    </source>
</evidence>
<dbReference type="Gene3D" id="1.10.1270.20">
    <property type="entry name" value="tRNA(m1g37)methyltransferase, domain 2"/>
    <property type="match status" value="1"/>
</dbReference>
<keyword evidence="20" id="KW-1185">Reference proteome</keyword>
<comment type="subcellular location">
    <subcellularLocation>
        <location evidence="2 15 17">Cytoplasm</location>
    </subcellularLocation>
</comment>
<protein>
    <recommendedName>
        <fullName evidence="6 15">tRNA (guanine-N(1)-)-methyltransferase</fullName>
        <ecNumber evidence="5 15">2.1.1.228</ecNumber>
    </recommendedName>
    <alternativeName>
        <fullName evidence="12 15">M1G-methyltransferase</fullName>
    </alternativeName>
    <alternativeName>
        <fullName evidence="13 15">tRNA [GM37] methyltransferase</fullName>
    </alternativeName>
</protein>
<evidence type="ECO:0000313" key="19">
    <source>
        <dbReference type="EMBL" id="SLM27944.1"/>
    </source>
</evidence>
<name>A0A1W1H679_9BACT</name>
<organism evidence="19 20">
    <name type="scientific">Desulfamplus magnetovallimortis</name>
    <dbReference type="NCBI Taxonomy" id="1246637"/>
    <lineage>
        <taxon>Bacteria</taxon>
        <taxon>Pseudomonadati</taxon>
        <taxon>Thermodesulfobacteriota</taxon>
        <taxon>Desulfobacteria</taxon>
        <taxon>Desulfobacterales</taxon>
        <taxon>Desulfobacteraceae</taxon>
        <taxon>Desulfamplus</taxon>
    </lineage>
</organism>
<evidence type="ECO:0000256" key="7">
    <source>
        <dbReference type="ARBA" id="ARBA00022490"/>
    </source>
</evidence>
<dbReference type="HAMAP" id="MF_00605">
    <property type="entry name" value="TrmD"/>
    <property type="match status" value="1"/>
</dbReference>
<evidence type="ECO:0000256" key="12">
    <source>
        <dbReference type="ARBA" id="ARBA00029736"/>
    </source>
</evidence>
<dbReference type="FunFam" id="3.40.1280.10:FF:000001">
    <property type="entry name" value="tRNA (guanine-N(1)-)-methyltransferase"/>
    <property type="match status" value="1"/>
</dbReference>
<dbReference type="InterPro" id="IPR029026">
    <property type="entry name" value="tRNA_m1G_MTases_N"/>
</dbReference>
<evidence type="ECO:0000256" key="16">
    <source>
        <dbReference type="PIRSR" id="PIRSR000386-1"/>
    </source>
</evidence>
<keyword evidence="9 15" id="KW-0808">Transferase</keyword>
<evidence type="ECO:0000313" key="20">
    <source>
        <dbReference type="Proteomes" id="UP000191931"/>
    </source>
</evidence>
<gene>
    <name evidence="15 19" type="primary">trmD</name>
    <name evidence="19" type="ORF">MTBBW1_1200019</name>
</gene>
<dbReference type="NCBIfam" id="TIGR00088">
    <property type="entry name" value="trmD"/>
    <property type="match status" value="1"/>
</dbReference>
<dbReference type="Pfam" id="PF01746">
    <property type="entry name" value="tRNA_m1G_MT"/>
    <property type="match status" value="1"/>
</dbReference>
<evidence type="ECO:0000256" key="6">
    <source>
        <dbReference type="ARBA" id="ARBA00014679"/>
    </source>
</evidence>
<dbReference type="EMBL" id="FWEV01000025">
    <property type="protein sequence ID" value="SLM27944.1"/>
    <property type="molecule type" value="Genomic_DNA"/>
</dbReference>
<dbReference type="GO" id="GO:0052906">
    <property type="term" value="F:tRNA (guanine(37)-N1)-methyltransferase activity"/>
    <property type="evidence" value="ECO:0007669"/>
    <property type="project" value="UniProtKB-UniRule"/>
</dbReference>
<dbReference type="PANTHER" id="PTHR46417">
    <property type="entry name" value="TRNA (GUANINE-N(1)-)-METHYLTRANSFERASE"/>
    <property type="match status" value="1"/>
</dbReference>
<evidence type="ECO:0000256" key="2">
    <source>
        <dbReference type="ARBA" id="ARBA00004496"/>
    </source>
</evidence>
<dbReference type="OrthoDB" id="9807416at2"/>
<dbReference type="STRING" id="1246637.MTBBW1_1200019"/>
<proteinExistence type="inferred from homology"/>
<evidence type="ECO:0000256" key="10">
    <source>
        <dbReference type="ARBA" id="ARBA00022691"/>
    </source>
</evidence>
<feature type="binding site" evidence="15 16">
    <location>
        <position position="113"/>
    </location>
    <ligand>
        <name>S-adenosyl-L-methionine</name>
        <dbReference type="ChEBI" id="CHEBI:59789"/>
    </ligand>
</feature>
<dbReference type="Gene3D" id="3.40.1280.10">
    <property type="match status" value="1"/>
</dbReference>
<keyword evidence="8 15" id="KW-0489">Methyltransferase</keyword>
<evidence type="ECO:0000256" key="3">
    <source>
        <dbReference type="ARBA" id="ARBA00007630"/>
    </source>
</evidence>
<evidence type="ECO:0000256" key="17">
    <source>
        <dbReference type="RuleBase" id="RU003464"/>
    </source>
</evidence>
<dbReference type="CDD" id="cd18080">
    <property type="entry name" value="TrmD-like"/>
    <property type="match status" value="1"/>
</dbReference>
<dbReference type="GO" id="GO:0005829">
    <property type="term" value="C:cytosol"/>
    <property type="evidence" value="ECO:0007669"/>
    <property type="project" value="TreeGrafter"/>
</dbReference>
<dbReference type="FunFam" id="1.10.1270.20:FF:000001">
    <property type="entry name" value="tRNA (guanine-N(1)-)-methyltransferase"/>
    <property type="match status" value="1"/>
</dbReference>
<evidence type="ECO:0000256" key="4">
    <source>
        <dbReference type="ARBA" id="ARBA00011738"/>
    </source>
</evidence>
<dbReference type="AlphaFoldDB" id="A0A1W1H679"/>
<evidence type="ECO:0000259" key="18">
    <source>
        <dbReference type="Pfam" id="PF01746"/>
    </source>
</evidence>
<dbReference type="InterPro" id="IPR029028">
    <property type="entry name" value="Alpha/beta_knot_MTases"/>
</dbReference>